<evidence type="ECO:0000256" key="7">
    <source>
        <dbReference type="ARBA" id="ARBA00022786"/>
    </source>
</evidence>
<dbReference type="GO" id="GO:0006400">
    <property type="term" value="P:tRNA modification"/>
    <property type="evidence" value="ECO:0007669"/>
    <property type="project" value="InterPro"/>
</dbReference>
<evidence type="ECO:0000256" key="1">
    <source>
        <dbReference type="ARBA" id="ARBA00022676"/>
    </source>
</evidence>
<comment type="cofactor">
    <cofactor evidence="9">
        <name>Zn(2+)</name>
        <dbReference type="ChEBI" id="CHEBI:29105"/>
    </cofactor>
</comment>
<evidence type="ECO:0000256" key="5">
    <source>
        <dbReference type="ARBA" id="ARBA00022737"/>
    </source>
</evidence>
<dbReference type="InterPro" id="IPR013083">
    <property type="entry name" value="Znf_RING/FYVE/PHD"/>
</dbReference>
<feature type="region of interest" description="Disordered" evidence="10">
    <location>
        <begin position="305"/>
        <end position="368"/>
    </location>
</feature>
<comment type="subcellular location">
    <subcellularLocation>
        <location evidence="9">Cytoplasm</location>
    </subcellularLocation>
</comment>
<keyword evidence="13" id="KW-1185">Reference proteome</keyword>
<name>A0A433Q797_9FUNG</name>
<dbReference type="Proteomes" id="UP000274822">
    <property type="component" value="Unassembled WGS sequence"/>
</dbReference>
<protein>
    <recommendedName>
        <fullName evidence="9">Queuine tRNA-ribosyltransferase catalytic subunit 1</fullName>
        <ecNumber evidence="9">2.4.2.64</ecNumber>
    </recommendedName>
    <alternativeName>
        <fullName evidence="9">Guanine insertion enzyme</fullName>
    </alternativeName>
    <alternativeName>
        <fullName evidence="9">tRNA-guanine transglycosylase</fullName>
    </alternativeName>
</protein>
<evidence type="ECO:0000256" key="10">
    <source>
        <dbReference type="SAM" id="MobiDB-lite"/>
    </source>
</evidence>
<accession>A0A433Q797</accession>
<dbReference type="NCBIfam" id="TIGR00430">
    <property type="entry name" value="Q_tRNA_tgt"/>
    <property type="match status" value="1"/>
</dbReference>
<keyword evidence="7" id="KW-0833">Ubl conjugation pathway</keyword>
<dbReference type="Gene3D" id="1.20.120.1750">
    <property type="match status" value="1"/>
</dbReference>
<evidence type="ECO:0000256" key="2">
    <source>
        <dbReference type="ARBA" id="ARBA00022679"/>
    </source>
</evidence>
<feature type="binding site" evidence="9">
    <location>
        <position position="990"/>
    </location>
    <ligand>
        <name>Zn(2+)</name>
        <dbReference type="ChEBI" id="CHEBI:29105"/>
    </ligand>
</feature>
<dbReference type="EMBL" id="RBNJ01012334">
    <property type="protein sequence ID" value="RUS25678.1"/>
    <property type="molecule type" value="Genomic_DNA"/>
</dbReference>
<dbReference type="Gene3D" id="3.30.40.10">
    <property type="entry name" value="Zinc/RING finger domain, C3HC4 (zinc finger)"/>
    <property type="match status" value="1"/>
</dbReference>
<keyword evidence="5" id="KW-0677">Repeat</keyword>
<feature type="compositionally biased region" description="Acidic residues" evidence="10">
    <location>
        <begin position="325"/>
        <end position="340"/>
    </location>
</feature>
<evidence type="ECO:0000259" key="11">
    <source>
        <dbReference type="PROSITE" id="PS51873"/>
    </source>
</evidence>
<feature type="binding site" evidence="9">
    <location>
        <begin position="778"/>
        <end position="782"/>
    </location>
    <ligand>
        <name>substrate</name>
    </ligand>
</feature>
<feature type="compositionally biased region" description="Acidic residues" evidence="10">
    <location>
        <begin position="347"/>
        <end position="368"/>
    </location>
</feature>
<dbReference type="EC" id="2.4.2.64" evidence="9"/>
<evidence type="ECO:0000256" key="4">
    <source>
        <dbReference type="ARBA" id="ARBA00022723"/>
    </source>
</evidence>
<feature type="active site" description="Nucleophile" evidence="9">
    <location>
        <position position="952"/>
    </location>
</feature>
<dbReference type="PROSITE" id="PS51873">
    <property type="entry name" value="TRIAD"/>
    <property type="match status" value="1"/>
</dbReference>
<dbReference type="AlphaFoldDB" id="A0A433Q797"/>
<dbReference type="InterPro" id="IPR036511">
    <property type="entry name" value="TGT-like_sf"/>
</dbReference>
<dbReference type="Pfam" id="PF01485">
    <property type="entry name" value="IBR"/>
    <property type="match status" value="1"/>
</dbReference>
<dbReference type="Gene3D" id="2.30.30.380">
    <property type="entry name" value="Zn-finger domain of Sec23/24"/>
    <property type="match status" value="1"/>
</dbReference>
<dbReference type="GO" id="GO:0005829">
    <property type="term" value="C:cytosol"/>
    <property type="evidence" value="ECO:0007669"/>
    <property type="project" value="TreeGrafter"/>
</dbReference>
<keyword evidence="4 9" id="KW-0479">Metal-binding</keyword>
<comment type="caution">
    <text evidence="12">The sequence shown here is derived from an EMBL/GenBank/DDBJ whole genome shotgun (WGS) entry which is preliminary data.</text>
</comment>
<dbReference type="InterPro" id="IPR004803">
    <property type="entry name" value="TGT"/>
</dbReference>
<dbReference type="SUPFAM" id="SSF51713">
    <property type="entry name" value="tRNA-guanine transglycosylase"/>
    <property type="match status" value="1"/>
</dbReference>
<evidence type="ECO:0000313" key="13">
    <source>
        <dbReference type="Proteomes" id="UP000274822"/>
    </source>
</evidence>
<feature type="domain" description="RING-type" evidence="11">
    <location>
        <begin position="402"/>
        <end position="639"/>
    </location>
</feature>
<keyword evidence="1 9" id="KW-0328">Glycosyltransferase</keyword>
<dbReference type="InterPro" id="IPR044066">
    <property type="entry name" value="TRIAD_supradom"/>
</dbReference>
<dbReference type="SUPFAM" id="SSF57850">
    <property type="entry name" value="RING/U-box"/>
    <property type="match status" value="2"/>
</dbReference>
<dbReference type="Pfam" id="PF01702">
    <property type="entry name" value="TGT"/>
    <property type="match status" value="1"/>
</dbReference>
<feature type="binding site" evidence="9">
    <location>
        <position position="995"/>
    </location>
    <ligand>
        <name>Zn(2+)</name>
        <dbReference type="ChEBI" id="CHEBI:29105"/>
    </ligand>
</feature>
<feature type="binding site" evidence="9">
    <location>
        <position position="992"/>
    </location>
    <ligand>
        <name>Zn(2+)</name>
        <dbReference type="ChEBI" id="CHEBI:29105"/>
    </ligand>
</feature>
<dbReference type="GO" id="GO:0008270">
    <property type="term" value="F:zinc ion binding"/>
    <property type="evidence" value="ECO:0007669"/>
    <property type="project" value="UniProtKB-KW"/>
</dbReference>
<dbReference type="SMART" id="SM00547">
    <property type="entry name" value="ZnF_RBZ"/>
    <property type="match status" value="1"/>
</dbReference>
<reference evidence="12 13" key="1">
    <citation type="journal article" date="2018" name="New Phytol.">
        <title>Phylogenomics of Endogonaceae and evolution of mycorrhizas within Mucoromycota.</title>
        <authorList>
            <person name="Chang Y."/>
            <person name="Desiro A."/>
            <person name="Na H."/>
            <person name="Sandor L."/>
            <person name="Lipzen A."/>
            <person name="Clum A."/>
            <person name="Barry K."/>
            <person name="Grigoriev I.V."/>
            <person name="Martin F.M."/>
            <person name="Stajich J.E."/>
            <person name="Smith M.E."/>
            <person name="Bonito G."/>
            <person name="Spatafora J.W."/>
        </authorList>
    </citation>
    <scope>NUCLEOTIDE SEQUENCE [LARGE SCALE GENOMIC DNA]</scope>
    <source>
        <strain evidence="12 13">AD002</strain>
    </source>
</reference>
<dbReference type="GO" id="GO:0008479">
    <property type="term" value="F:tRNA-guanosine(34) queuine transglycosylase activity"/>
    <property type="evidence" value="ECO:0007669"/>
    <property type="project" value="UniProtKB-UniRule"/>
</dbReference>
<evidence type="ECO:0000256" key="9">
    <source>
        <dbReference type="HAMAP-Rule" id="MF_03218"/>
    </source>
</evidence>
<comment type="subunit">
    <text evidence="9">Heterodimer of a catalytic subunit and an accessory subunit.</text>
</comment>
<comment type="catalytic activity">
    <reaction evidence="9">
        <text>guanosine(34) in tRNA + queuine = queuosine(34) in tRNA + guanine</text>
        <dbReference type="Rhea" id="RHEA:16633"/>
        <dbReference type="Rhea" id="RHEA-COMP:10341"/>
        <dbReference type="Rhea" id="RHEA-COMP:18571"/>
        <dbReference type="ChEBI" id="CHEBI:16235"/>
        <dbReference type="ChEBI" id="CHEBI:17433"/>
        <dbReference type="ChEBI" id="CHEBI:74269"/>
        <dbReference type="ChEBI" id="CHEBI:194431"/>
        <dbReference type="EC" id="2.4.2.64"/>
    </reaction>
</comment>
<feature type="region of interest" description="RNA binding" evidence="9">
    <location>
        <begin position="933"/>
        <end position="939"/>
    </location>
</feature>
<feature type="binding site" evidence="9">
    <location>
        <position position="902"/>
    </location>
    <ligand>
        <name>substrate</name>
    </ligand>
</feature>
<comment type="function">
    <text evidence="9">Catalytic subunit of the queuine tRNA-ribosyltransferase (TGT) that catalyzes the base-exchange of a guanine (G) residue with queuine (Q) at position 34 (anticodon wobble position) in tRNAs with GU(N) anticodons (tRNA-Asp, -Asn, -His and -Tyr), resulting in the hypermodified nucleoside queuosine (7-(((4,5-cis-dihydroxy-2-cyclopenten-1-yl)amino)methyl)-7-deazaguanosine). Catalysis occurs through a double-displacement mechanism. The nucleophile active site attacks the C1' of nucleotide 34 to detach the guanine base from the RNA, forming a covalent enzyme-RNA intermediate. The proton acceptor active site deprotonates the incoming queuine, allowing a nucleophilic attack on the C1' of the ribose to form the product.</text>
</comment>
<dbReference type="InterPro" id="IPR002867">
    <property type="entry name" value="IBR_dom"/>
</dbReference>
<feature type="region of interest" description="RNA binding; important for wobble base 34 recognition" evidence="9">
    <location>
        <begin position="957"/>
        <end position="961"/>
    </location>
</feature>
<keyword evidence="2 9" id="KW-0808">Transferase</keyword>
<dbReference type="InterPro" id="IPR002616">
    <property type="entry name" value="tRNA_ribo_trans-like"/>
</dbReference>
<keyword evidence="8 9" id="KW-0862">Zinc</keyword>
<feature type="binding site" evidence="9">
    <location>
        <position position="1020"/>
    </location>
    <ligand>
        <name>Zn(2+)</name>
        <dbReference type="ChEBI" id="CHEBI:29105"/>
    </ligand>
</feature>
<feature type="binding site" evidence="9">
    <location>
        <position position="832"/>
    </location>
    <ligand>
        <name>substrate</name>
    </ligand>
</feature>
<evidence type="ECO:0000256" key="6">
    <source>
        <dbReference type="ARBA" id="ARBA00022771"/>
    </source>
</evidence>
<dbReference type="SMART" id="SM00647">
    <property type="entry name" value="IBR"/>
    <property type="match status" value="1"/>
</dbReference>
<dbReference type="InterPro" id="IPR001876">
    <property type="entry name" value="Znf_RanBP2"/>
</dbReference>
<evidence type="ECO:0000256" key="3">
    <source>
        <dbReference type="ARBA" id="ARBA00022694"/>
    </source>
</evidence>
<dbReference type="NCBIfam" id="TIGR00449">
    <property type="entry name" value="tgt_general"/>
    <property type="match status" value="1"/>
</dbReference>
<keyword evidence="9" id="KW-0963">Cytoplasm</keyword>
<dbReference type="HAMAP" id="MF_00168">
    <property type="entry name" value="Q_tRNA_Tgt"/>
    <property type="match status" value="1"/>
</dbReference>
<evidence type="ECO:0000256" key="8">
    <source>
        <dbReference type="ARBA" id="ARBA00022833"/>
    </source>
</evidence>
<sequence>MDTAHNLIIPDDVDPDDGYQFATTTFSATASSRPAPPARDQQIPLPYSTQAFRSTHLMSTNAYLIDQVDPDDGYQFATTTFPENASTRLAPRDFLTDSRDPHVIGRYPPAQQSGVSQVECPECTFYNYPELRECEMCGTSIGQINAVGNDGDAITRVIQLEEYDGLKQGLRHGQYQEQRALWSDMGGFLCETKDGNTPAGLGRDAFLYETRAGPAAYGNRAARAGDGLGKNRDADVWEESEGVNSREEISFDERHQDEHMALTLQKTMDDEAAGPSSSASISAIVSTHDSDWEFARALQSMLDEEDRRLQEEAERDAELARNLQDEEDRGGIDGDDDENDDRMREGADDDDEFDEDDDDAWEDDDDDFSVGVEDAAIEILDETGRGLRQQEQDVRERPPEPEDKMCGICLEERGKLDYGPPTCSHAFCAACWSTYLSTVLRDKRFPCRCAALRCRAVVTPADAERLWSVHNAQDQQGDGRWREEVKEFRRLHEEATMDDKIYCPLQTCSQPLRFNPETARTPRLHCPGLDPASSTGHDICGRCLVPWHRGLTCEAFRELESQRAEAKNDDEHRTLSLIRKQKWQRCPRCGFWVGKRDGCNHIQCVVGLCLLLCSSYLAFLVKKIFATGVADLTTHVLCAGANRKGVDLHLFPSMATLTHTLSQTMKSALTFETIAKCSTTKARVTALTLPHGLVNTPVFMPVGTQGSLKGLTPKQLEDMGCKIMLNNTYHLVFRQDFKRPATCEYIFISNLQIDGQELLDEVGGSHRFQNWSGNLLTDSGGFQMVSLLKLAEITEQGVQFASPHDGSMMLLTPEHSMSLQNSIGADIIMQLDDVVSSLTTGPRVEEAMWRSIRWLDRCIAAHKRPETQNLFAIIQGGLDHELRKTCIKEMAKRDTPGYAIGGLSGGEEKDQFWRVVTLCTDLLPRHKPIYCMGVGYAEDLVVCTALGVDMFDCVFPTRTARFGNALTRKGTLSLKSGKFAADFNPIEEGCDCSICRQYTRAYIHMLATRETVGAHLITLHNVAYQLRLMRDMLEAIAADRFPAFVKGFFNDYFKTKGEKYPEWAVNALRSVGIELD</sequence>
<dbReference type="PANTHER" id="PTHR43530:SF1">
    <property type="entry name" value="QUEUINE TRNA-RIBOSYLTRANSFERASE CATALYTIC SUBUNIT 1"/>
    <property type="match status" value="1"/>
</dbReference>
<dbReference type="Gene3D" id="3.20.20.105">
    <property type="entry name" value="Queuine tRNA-ribosyltransferase-like"/>
    <property type="match status" value="1"/>
</dbReference>
<feature type="active site" description="Proton acceptor" evidence="9">
    <location>
        <position position="778"/>
    </location>
</feature>
<proteinExistence type="inferred from homology"/>
<keyword evidence="3 9" id="KW-0819">tRNA processing</keyword>
<evidence type="ECO:0000313" key="12">
    <source>
        <dbReference type="EMBL" id="RUS25678.1"/>
    </source>
</evidence>
<feature type="binding site" evidence="9">
    <location>
        <position position="875"/>
    </location>
    <ligand>
        <name>substrate</name>
    </ligand>
</feature>
<feature type="compositionally biased region" description="Basic and acidic residues" evidence="10">
    <location>
        <begin position="305"/>
        <end position="319"/>
    </location>
</feature>
<keyword evidence="6" id="KW-0863">Zinc-finger</keyword>
<organism evidence="12 13">
    <name type="scientific">Jimgerdemannia flammicorona</name>
    <dbReference type="NCBI Taxonomy" id="994334"/>
    <lineage>
        <taxon>Eukaryota</taxon>
        <taxon>Fungi</taxon>
        <taxon>Fungi incertae sedis</taxon>
        <taxon>Mucoromycota</taxon>
        <taxon>Mucoromycotina</taxon>
        <taxon>Endogonomycetes</taxon>
        <taxon>Endogonales</taxon>
        <taxon>Endogonaceae</taxon>
        <taxon>Jimgerdemannia</taxon>
    </lineage>
</organism>
<gene>
    <name evidence="12" type="ORF">BC938DRAFT_471802</name>
</gene>
<dbReference type="PANTHER" id="PTHR43530">
    <property type="entry name" value="QUEUINE TRNA-RIBOSYLTRANSFERASE CATALYTIC SUBUNIT 1"/>
    <property type="match status" value="1"/>
</dbReference>
<comment type="similarity">
    <text evidence="9">Belongs to the queuine tRNA-ribosyltransferase family.</text>
</comment>